<keyword evidence="4" id="KW-1185">Reference proteome</keyword>
<comment type="subcellular location">
    <subcellularLocation>
        <location evidence="1">Mitochondrion</location>
    </subcellularLocation>
</comment>
<evidence type="ECO:0000256" key="2">
    <source>
        <dbReference type="ARBA" id="ARBA00023128"/>
    </source>
</evidence>
<dbReference type="GeneID" id="125777197"/>
<keyword evidence="2" id="KW-0496">Mitochondrion</keyword>
<evidence type="ECO:0000313" key="5">
    <source>
        <dbReference type="RefSeq" id="XP_049307438.1"/>
    </source>
</evidence>
<dbReference type="InterPro" id="IPR020373">
    <property type="entry name" value="Kgd4/YMR-31"/>
</dbReference>
<dbReference type="Proteomes" id="UP001652620">
    <property type="component" value="Chromosome 3"/>
</dbReference>
<protein>
    <submittedName>
        <fullName evidence="5">Uncharacterized protein LOC125777197</fullName>
    </submittedName>
</protein>
<evidence type="ECO:0000256" key="3">
    <source>
        <dbReference type="ARBA" id="ARBA00043970"/>
    </source>
</evidence>
<sequence>MVRLSIIAFAVKPRVSLIKFRKGGLAPIDHRERLSAVSTESATHSTAIEDWELPNRYARKPIDHVEMEYINNGGVI</sequence>
<proteinExistence type="inferred from homology"/>
<dbReference type="RefSeq" id="XP_049307438.1">
    <property type="nucleotide sequence ID" value="XM_049451481.1"/>
</dbReference>
<evidence type="ECO:0000256" key="1">
    <source>
        <dbReference type="ARBA" id="ARBA00004173"/>
    </source>
</evidence>
<organism evidence="4 5">
    <name type="scientific">Bactrocera dorsalis</name>
    <name type="common">Oriental fruit fly</name>
    <name type="synonym">Dacus dorsalis</name>
    <dbReference type="NCBI Taxonomy" id="27457"/>
    <lineage>
        <taxon>Eukaryota</taxon>
        <taxon>Metazoa</taxon>
        <taxon>Ecdysozoa</taxon>
        <taxon>Arthropoda</taxon>
        <taxon>Hexapoda</taxon>
        <taxon>Insecta</taxon>
        <taxon>Pterygota</taxon>
        <taxon>Neoptera</taxon>
        <taxon>Endopterygota</taxon>
        <taxon>Diptera</taxon>
        <taxon>Brachycera</taxon>
        <taxon>Muscomorpha</taxon>
        <taxon>Tephritoidea</taxon>
        <taxon>Tephritidae</taxon>
        <taxon>Bactrocera</taxon>
        <taxon>Bactrocera</taxon>
    </lineage>
</organism>
<reference evidence="5" key="1">
    <citation type="submission" date="2025-08" db="UniProtKB">
        <authorList>
            <consortium name="RefSeq"/>
        </authorList>
    </citation>
    <scope>IDENTIFICATION</scope>
    <source>
        <tissue evidence="5">Adult</tissue>
    </source>
</reference>
<dbReference type="Pfam" id="PF10937">
    <property type="entry name" value="Kgd4-YMR31"/>
    <property type="match status" value="1"/>
</dbReference>
<comment type="similarity">
    <text evidence="3">Belongs to the alpha-ketoglutarate dehydrogenase component 4 family.</text>
</comment>
<gene>
    <name evidence="5" type="primary">LOC125777197</name>
</gene>
<accession>A0ABM3JDY8</accession>
<name>A0ABM3JDY8_BACDO</name>
<evidence type="ECO:0000313" key="4">
    <source>
        <dbReference type="Proteomes" id="UP001652620"/>
    </source>
</evidence>